<dbReference type="Pfam" id="PF07686">
    <property type="entry name" value="V-set"/>
    <property type="match status" value="1"/>
</dbReference>
<sequence length="201" mass="22601">MGFVMLPCYGKISKSGTLEKVSVYWKRNGEVVYSLIAGKPPNPPSFEYNNAFMDLESIFKYGDLSLTIYDLTVKDSGTYECLYRDNNFSAEVHGIPESMELSVLEYPETETEPSDISGNTSLDLTYVTPTPNSALTEPQSSEGEHEWRLPTQSHTQSNLLILFEQVGLFIHVLMLIVCNELIQCIDTNGYPEGYQTTPFIL</sequence>
<feature type="compositionally biased region" description="Polar residues" evidence="1">
    <location>
        <begin position="130"/>
        <end position="141"/>
    </location>
</feature>
<keyword evidence="3" id="KW-1185">Reference proteome</keyword>
<gene>
    <name evidence="4" type="primary">LOC122133562</name>
</gene>
<dbReference type="RefSeq" id="XP_042565950.1">
    <property type="nucleotide sequence ID" value="XM_042710016.1"/>
</dbReference>
<dbReference type="InterPro" id="IPR007110">
    <property type="entry name" value="Ig-like_dom"/>
</dbReference>
<dbReference type="AlphaFoldDB" id="A0A8M1KTG6"/>
<dbReference type="PROSITE" id="PS50835">
    <property type="entry name" value="IG_LIKE"/>
    <property type="match status" value="1"/>
</dbReference>
<dbReference type="InterPro" id="IPR013106">
    <property type="entry name" value="Ig_V-set"/>
</dbReference>
<dbReference type="OrthoDB" id="8722926at2759"/>
<reference evidence="4" key="1">
    <citation type="submission" date="2025-08" db="UniProtKB">
        <authorList>
            <consortium name="RefSeq"/>
        </authorList>
    </citation>
    <scope>IDENTIFICATION</scope>
</reference>
<dbReference type="KEGG" id="char:122133562"/>
<feature type="region of interest" description="Disordered" evidence="1">
    <location>
        <begin position="130"/>
        <end position="150"/>
    </location>
</feature>
<accession>A0A8M1KTG6</accession>
<dbReference type="GeneID" id="122133562"/>
<organism evidence="3 4">
    <name type="scientific">Clupea harengus</name>
    <name type="common">Atlantic herring</name>
    <dbReference type="NCBI Taxonomy" id="7950"/>
    <lineage>
        <taxon>Eukaryota</taxon>
        <taxon>Metazoa</taxon>
        <taxon>Chordata</taxon>
        <taxon>Craniata</taxon>
        <taxon>Vertebrata</taxon>
        <taxon>Euteleostomi</taxon>
        <taxon>Actinopterygii</taxon>
        <taxon>Neopterygii</taxon>
        <taxon>Teleostei</taxon>
        <taxon>Clupei</taxon>
        <taxon>Clupeiformes</taxon>
        <taxon>Clupeoidei</taxon>
        <taxon>Clupeidae</taxon>
        <taxon>Clupea</taxon>
    </lineage>
</organism>
<evidence type="ECO:0000256" key="1">
    <source>
        <dbReference type="SAM" id="MobiDB-lite"/>
    </source>
</evidence>
<proteinExistence type="predicted"/>
<dbReference type="Proteomes" id="UP000515152">
    <property type="component" value="Chromosome 16"/>
</dbReference>
<protein>
    <submittedName>
        <fullName evidence="4">Uncharacterized protein LOC122133562</fullName>
    </submittedName>
</protein>
<evidence type="ECO:0000313" key="4">
    <source>
        <dbReference type="RefSeq" id="XP_042565950.1"/>
    </source>
</evidence>
<name>A0A8M1KTG6_CLUHA</name>
<feature type="domain" description="Ig-like" evidence="2">
    <location>
        <begin position="1"/>
        <end position="102"/>
    </location>
</feature>
<evidence type="ECO:0000313" key="3">
    <source>
        <dbReference type="Proteomes" id="UP000515152"/>
    </source>
</evidence>
<evidence type="ECO:0000259" key="2">
    <source>
        <dbReference type="PROSITE" id="PS50835"/>
    </source>
</evidence>